<keyword evidence="5 6" id="KW-0472">Membrane</keyword>
<evidence type="ECO:0000256" key="2">
    <source>
        <dbReference type="ARBA" id="ARBA00022475"/>
    </source>
</evidence>
<evidence type="ECO:0000256" key="3">
    <source>
        <dbReference type="ARBA" id="ARBA00022692"/>
    </source>
</evidence>
<dbReference type="Pfam" id="PF02687">
    <property type="entry name" value="FtsX"/>
    <property type="match status" value="2"/>
</dbReference>
<dbReference type="RefSeq" id="WP_187963923.1">
    <property type="nucleotide sequence ID" value="NZ_JACVDC010000003.1"/>
</dbReference>
<dbReference type="GO" id="GO:0022857">
    <property type="term" value="F:transmembrane transporter activity"/>
    <property type="evidence" value="ECO:0007669"/>
    <property type="project" value="TreeGrafter"/>
</dbReference>
<feature type="transmembrane region" description="Helical" evidence="6">
    <location>
        <begin position="441"/>
        <end position="460"/>
    </location>
</feature>
<feature type="domain" description="MacB-like periplasmic core" evidence="8">
    <location>
        <begin position="20"/>
        <end position="251"/>
    </location>
</feature>
<dbReference type="PANTHER" id="PTHR30572:SF18">
    <property type="entry name" value="ABC-TYPE MACROLIDE FAMILY EXPORT SYSTEM PERMEASE COMPONENT 2"/>
    <property type="match status" value="1"/>
</dbReference>
<dbReference type="InterPro" id="IPR050250">
    <property type="entry name" value="Macrolide_Exporter_MacB"/>
</dbReference>
<evidence type="ECO:0000256" key="5">
    <source>
        <dbReference type="ARBA" id="ARBA00023136"/>
    </source>
</evidence>
<feature type="domain" description="MacB-like periplasmic core" evidence="8">
    <location>
        <begin position="448"/>
        <end position="612"/>
    </location>
</feature>
<evidence type="ECO:0000256" key="6">
    <source>
        <dbReference type="SAM" id="Phobius"/>
    </source>
</evidence>
<dbReference type="Pfam" id="PF12704">
    <property type="entry name" value="MacB_PCD"/>
    <property type="match status" value="2"/>
</dbReference>
<dbReference type="InterPro" id="IPR025857">
    <property type="entry name" value="MacB_PCD"/>
</dbReference>
<keyword evidence="2" id="KW-1003">Cell membrane</keyword>
<accession>A0A926JP37</accession>
<evidence type="ECO:0000313" key="10">
    <source>
        <dbReference type="Proteomes" id="UP000653730"/>
    </source>
</evidence>
<dbReference type="GO" id="GO:0005886">
    <property type="term" value="C:plasma membrane"/>
    <property type="evidence" value="ECO:0007669"/>
    <property type="project" value="UniProtKB-SubCell"/>
</dbReference>
<feature type="transmembrane region" description="Helical" evidence="6">
    <location>
        <begin position="770"/>
        <end position="790"/>
    </location>
</feature>
<evidence type="ECO:0000256" key="1">
    <source>
        <dbReference type="ARBA" id="ARBA00004651"/>
    </source>
</evidence>
<feature type="transmembrane region" description="Helical" evidence="6">
    <location>
        <begin position="299"/>
        <end position="318"/>
    </location>
</feature>
<keyword evidence="4 6" id="KW-1133">Transmembrane helix</keyword>
<evidence type="ECO:0000259" key="8">
    <source>
        <dbReference type="Pfam" id="PF12704"/>
    </source>
</evidence>
<feature type="domain" description="ABC3 transporter permease C-terminal" evidence="7">
    <location>
        <begin position="689"/>
        <end position="802"/>
    </location>
</feature>
<dbReference type="Proteomes" id="UP000653730">
    <property type="component" value="Unassembled WGS sequence"/>
</dbReference>
<feature type="transmembrane region" description="Helical" evidence="6">
    <location>
        <begin position="688"/>
        <end position="710"/>
    </location>
</feature>
<dbReference type="AlphaFoldDB" id="A0A926JP37"/>
<feature type="transmembrane region" description="Helical" evidence="6">
    <location>
        <begin position="21"/>
        <end position="43"/>
    </location>
</feature>
<dbReference type="PANTHER" id="PTHR30572">
    <property type="entry name" value="MEMBRANE COMPONENT OF TRANSPORTER-RELATED"/>
    <property type="match status" value="1"/>
</dbReference>
<name>A0A926JP37_9FLAO</name>
<feature type="domain" description="ABC3 transporter permease C-terminal" evidence="7">
    <location>
        <begin position="303"/>
        <end position="419"/>
    </location>
</feature>
<keyword evidence="10" id="KW-1185">Reference proteome</keyword>
<comment type="subcellular location">
    <subcellularLocation>
        <location evidence="1">Cell membrane</location>
        <topology evidence="1">Multi-pass membrane protein</topology>
    </subcellularLocation>
</comment>
<evidence type="ECO:0000259" key="7">
    <source>
        <dbReference type="Pfam" id="PF02687"/>
    </source>
</evidence>
<dbReference type="EMBL" id="JACVDC010000003">
    <property type="protein sequence ID" value="MBC9794764.1"/>
    <property type="molecule type" value="Genomic_DNA"/>
</dbReference>
<organism evidence="9 10">
    <name type="scientific">Sinomicrobium weinanense</name>
    <dbReference type="NCBI Taxonomy" id="2842200"/>
    <lineage>
        <taxon>Bacteria</taxon>
        <taxon>Pseudomonadati</taxon>
        <taxon>Bacteroidota</taxon>
        <taxon>Flavobacteriia</taxon>
        <taxon>Flavobacteriales</taxon>
        <taxon>Flavobacteriaceae</taxon>
        <taxon>Sinomicrobium</taxon>
    </lineage>
</organism>
<feature type="transmembrane region" description="Helical" evidence="6">
    <location>
        <begin position="395"/>
        <end position="416"/>
    </location>
</feature>
<sequence length="809" mass="89778">MIRNYFKTAWRSLRKNKLQTLINLLGLTVGTVCCLSILVYTIAQFDYDTHHKDAESLYRVRTENKSIGNNSINSNFATAGPPIAFALKEDFPEVIEACRIVYYGSDTGEVIRKPNSDQSYYEPRGYLADSTVFNVFTYRFIEGTPKNALNVPNTIVLSSTLSKKLFGNQTALHKTLIRGSGEDELTLTITGVFDDTFGKSHLNPNYFLTMNTPGQGEFVRSIQNFATQNFTHTYIKLAPGSDAGRLQKKLPAFIKKHGAKDLALAGFDKKLFLQKITDIHLYSDGITMQIDKVSSIKQLYILIVLALFIQLVACINFINLSTARASKRATEIGVRKAIGADKSILIRQFIGESVILSLFASLISLPLTALILPFINTLTQGNVSFLVLLDWKVLLLLLSLGLFTGLIAGIYPAWVLSSVKPARVLKGPVHRQAGSGNFRKGLVVFQFVVSIVLIISVIVITQQLKYTQDKDMGFDKENLIAVRLGTEDASKKFDALKREMAAVSGVSQVAGCNRYPSEFNTSDLSMHLPGEDPTNLISVIYNGISNNYFKTVGTSLLAGRELRPNDSSQVVVNKATLDIFSIPLDNAVGSKLMNTYEGESTELEIVGVSQDYHFASLKEAIKPILLYNDTTPSWLIIRAKTTDYQSLLKGLKQSWESIITNTPFEYTFVDKEVEKLYTEEKRLANISITLSFLAILISCLGLFGLVSFIAENKKKEIGIRKVLGAKIGSLVKLLVRDFVILVIIALLVAVPLAYYSMQNWLQDFTYRISISWWIFLLAGGVSLVITLLTVSMHTIKAATANPVKSLRTE</sequence>
<dbReference type="InterPro" id="IPR003838">
    <property type="entry name" value="ABC3_permease_C"/>
</dbReference>
<proteinExistence type="predicted"/>
<feature type="transmembrane region" description="Helical" evidence="6">
    <location>
        <begin position="354"/>
        <end position="375"/>
    </location>
</feature>
<gene>
    <name evidence="9" type="ORF">IBL28_02195</name>
</gene>
<evidence type="ECO:0000256" key="4">
    <source>
        <dbReference type="ARBA" id="ARBA00022989"/>
    </source>
</evidence>
<evidence type="ECO:0000313" key="9">
    <source>
        <dbReference type="EMBL" id="MBC9794764.1"/>
    </source>
</evidence>
<reference evidence="9 10" key="1">
    <citation type="submission" date="2020-09" db="EMBL/GenBank/DDBJ databases">
        <title>Sinomicrobium weinanense sp. nov., a halophilic bacteria isolated from saline-alkali soil.</title>
        <authorList>
            <person name="Wu P."/>
            <person name="Ren H."/>
            <person name="Mei Y."/>
            <person name="Liang Y."/>
            <person name="Chen Z."/>
        </authorList>
    </citation>
    <scope>NUCLEOTIDE SEQUENCE [LARGE SCALE GENOMIC DNA]</scope>
    <source>
        <strain evidence="9 10">FJxs</strain>
    </source>
</reference>
<protein>
    <submittedName>
        <fullName evidence="9">ABC transporter permease</fullName>
    </submittedName>
</protein>
<keyword evidence="3 6" id="KW-0812">Transmembrane</keyword>
<feature type="transmembrane region" description="Helical" evidence="6">
    <location>
        <begin position="730"/>
        <end position="750"/>
    </location>
</feature>
<comment type="caution">
    <text evidence="9">The sequence shown here is derived from an EMBL/GenBank/DDBJ whole genome shotgun (WGS) entry which is preliminary data.</text>
</comment>